<keyword evidence="1" id="KW-0479">Metal-binding</keyword>
<dbReference type="PROSITE" id="PS50865">
    <property type="entry name" value="ZF_MYND_2"/>
    <property type="match status" value="1"/>
</dbReference>
<keyword evidence="7" id="KW-1185">Reference proteome</keyword>
<organism evidence="6 7">
    <name type="scientific">Lophiotrema nucula</name>
    <dbReference type="NCBI Taxonomy" id="690887"/>
    <lineage>
        <taxon>Eukaryota</taxon>
        <taxon>Fungi</taxon>
        <taxon>Dikarya</taxon>
        <taxon>Ascomycota</taxon>
        <taxon>Pezizomycotina</taxon>
        <taxon>Dothideomycetes</taxon>
        <taxon>Pleosporomycetidae</taxon>
        <taxon>Pleosporales</taxon>
        <taxon>Lophiotremataceae</taxon>
        <taxon>Lophiotrema</taxon>
    </lineage>
</organism>
<evidence type="ECO:0000256" key="4">
    <source>
        <dbReference type="PROSITE-ProRule" id="PRU00134"/>
    </source>
</evidence>
<evidence type="ECO:0000256" key="2">
    <source>
        <dbReference type="ARBA" id="ARBA00022771"/>
    </source>
</evidence>
<evidence type="ECO:0000256" key="1">
    <source>
        <dbReference type="ARBA" id="ARBA00022723"/>
    </source>
</evidence>
<dbReference type="Pfam" id="PF01753">
    <property type="entry name" value="zf-MYND"/>
    <property type="match status" value="1"/>
</dbReference>
<dbReference type="GO" id="GO:0008270">
    <property type="term" value="F:zinc ion binding"/>
    <property type="evidence" value="ECO:0007669"/>
    <property type="project" value="UniProtKB-KW"/>
</dbReference>
<gene>
    <name evidence="6" type="ORF">BDV96DRAFT_650378</name>
</gene>
<dbReference type="Proteomes" id="UP000799770">
    <property type="component" value="Unassembled WGS sequence"/>
</dbReference>
<feature type="domain" description="MYND-type" evidence="5">
    <location>
        <begin position="9"/>
        <end position="49"/>
    </location>
</feature>
<name>A0A6A5YVN0_9PLEO</name>
<protein>
    <recommendedName>
        <fullName evidence="5">MYND-type domain-containing protein</fullName>
    </recommendedName>
</protein>
<keyword evidence="2 4" id="KW-0863">Zinc-finger</keyword>
<keyword evidence="3" id="KW-0862">Zinc</keyword>
<dbReference type="AlphaFoldDB" id="A0A6A5YVN0"/>
<dbReference type="SUPFAM" id="SSF144232">
    <property type="entry name" value="HIT/MYND zinc finger-like"/>
    <property type="match status" value="1"/>
</dbReference>
<evidence type="ECO:0000313" key="6">
    <source>
        <dbReference type="EMBL" id="KAF2111279.1"/>
    </source>
</evidence>
<accession>A0A6A5YVN0</accession>
<sequence>MPRTVETRCSVCYREPGETPFNVCGGCMSRRYCSRACQKADWRVLKHECGRATEAVEAGETRTGEPVGDSFAYNVWEFEWEADWINIPGRPRDAAGVAKANKEDMVYYLEVTKAWKAEKPDILGPFWPAKKDLERAIMSQCAKHDTIFGLRGIPSLFEFRAPMMGKNSAMLIIHIRHHSAPELIKKLKVTLENVQVPVFLNMKISYATTEGEKGKLKTITMDAKPEASFISLDAANNHAKGLLDKWTKELRGSKTEVSYE</sequence>
<reference evidence="6" key="1">
    <citation type="journal article" date="2020" name="Stud. Mycol.">
        <title>101 Dothideomycetes genomes: a test case for predicting lifestyles and emergence of pathogens.</title>
        <authorList>
            <person name="Haridas S."/>
            <person name="Albert R."/>
            <person name="Binder M."/>
            <person name="Bloem J."/>
            <person name="Labutti K."/>
            <person name="Salamov A."/>
            <person name="Andreopoulos B."/>
            <person name="Baker S."/>
            <person name="Barry K."/>
            <person name="Bills G."/>
            <person name="Bluhm B."/>
            <person name="Cannon C."/>
            <person name="Castanera R."/>
            <person name="Culley D."/>
            <person name="Daum C."/>
            <person name="Ezra D."/>
            <person name="Gonzalez J."/>
            <person name="Henrissat B."/>
            <person name="Kuo A."/>
            <person name="Liang C."/>
            <person name="Lipzen A."/>
            <person name="Lutzoni F."/>
            <person name="Magnuson J."/>
            <person name="Mondo S."/>
            <person name="Nolan M."/>
            <person name="Ohm R."/>
            <person name="Pangilinan J."/>
            <person name="Park H.-J."/>
            <person name="Ramirez L."/>
            <person name="Alfaro M."/>
            <person name="Sun H."/>
            <person name="Tritt A."/>
            <person name="Yoshinaga Y."/>
            <person name="Zwiers L.-H."/>
            <person name="Turgeon B."/>
            <person name="Goodwin S."/>
            <person name="Spatafora J."/>
            <person name="Crous P."/>
            <person name="Grigoriev I."/>
        </authorList>
    </citation>
    <scope>NUCLEOTIDE SEQUENCE</scope>
    <source>
        <strain evidence="6">CBS 627.86</strain>
    </source>
</reference>
<dbReference type="OrthoDB" id="3700112at2759"/>
<evidence type="ECO:0000259" key="5">
    <source>
        <dbReference type="PROSITE" id="PS50865"/>
    </source>
</evidence>
<evidence type="ECO:0000313" key="7">
    <source>
        <dbReference type="Proteomes" id="UP000799770"/>
    </source>
</evidence>
<proteinExistence type="predicted"/>
<dbReference type="Gene3D" id="6.10.140.2220">
    <property type="match status" value="1"/>
</dbReference>
<dbReference type="EMBL" id="ML977335">
    <property type="protein sequence ID" value="KAF2111279.1"/>
    <property type="molecule type" value="Genomic_DNA"/>
</dbReference>
<dbReference type="InterPro" id="IPR002893">
    <property type="entry name" value="Znf_MYND"/>
</dbReference>
<evidence type="ECO:0000256" key="3">
    <source>
        <dbReference type="ARBA" id="ARBA00022833"/>
    </source>
</evidence>